<dbReference type="InterPro" id="IPR029058">
    <property type="entry name" value="AB_hydrolase_fold"/>
</dbReference>
<dbReference type="Gene3D" id="3.40.50.1820">
    <property type="entry name" value="alpha/beta hydrolase"/>
    <property type="match status" value="1"/>
</dbReference>
<sequence length="163" mass="18392">MTRARGSGAEDGLRAEVLGEVPERVRERISPELWRLAWARMREPDNRAIMVELMGRIRESVASFPEFQAYLREHRPPALIVWGPHDGYLPAEAGAAYLDDLPDAELHLINDAGHWLIETHLHRAQLAPPRAGAMGHVNRCEIGARSGWHHCRQSDSDATPSRR</sequence>
<dbReference type="PANTHER" id="PTHR42977">
    <property type="entry name" value="HYDROLASE-RELATED"/>
    <property type="match status" value="1"/>
</dbReference>
<dbReference type="Pfam" id="PF00561">
    <property type="entry name" value="Abhydrolase_1"/>
    <property type="match status" value="1"/>
</dbReference>
<keyword evidence="3" id="KW-1185">Reference proteome</keyword>
<protein>
    <submittedName>
        <fullName evidence="2">Pimeloyl-ACP methyl ester carboxylesterase</fullName>
    </submittedName>
</protein>
<dbReference type="Proteomes" id="UP000542813">
    <property type="component" value="Unassembled WGS sequence"/>
</dbReference>
<reference evidence="2 3" key="1">
    <citation type="submission" date="2020-08" db="EMBL/GenBank/DDBJ databases">
        <title>Sequencing the genomes of 1000 actinobacteria strains.</title>
        <authorList>
            <person name="Klenk H.-P."/>
        </authorList>
    </citation>
    <scope>NUCLEOTIDE SEQUENCE [LARGE SCALE GENOMIC DNA]</scope>
    <source>
        <strain evidence="2 3">DSM 102122</strain>
    </source>
</reference>
<gene>
    <name evidence="2" type="ORF">HD601_003867</name>
</gene>
<evidence type="ECO:0000313" key="3">
    <source>
        <dbReference type="Proteomes" id="UP000542813"/>
    </source>
</evidence>
<dbReference type="RefSeq" id="WP_184824559.1">
    <property type="nucleotide sequence ID" value="NZ_JACHMM010000001.1"/>
</dbReference>
<dbReference type="InterPro" id="IPR051340">
    <property type="entry name" value="Haloalkane_dehalogenase"/>
</dbReference>
<feature type="domain" description="AB hydrolase-1" evidence="1">
    <location>
        <begin position="64"/>
        <end position="120"/>
    </location>
</feature>
<evidence type="ECO:0000313" key="2">
    <source>
        <dbReference type="EMBL" id="MBB5789292.1"/>
    </source>
</evidence>
<dbReference type="GO" id="GO:0004301">
    <property type="term" value="F:epoxide hydrolase activity"/>
    <property type="evidence" value="ECO:0007669"/>
    <property type="project" value="TreeGrafter"/>
</dbReference>
<dbReference type="PANTHER" id="PTHR42977:SF1">
    <property type="entry name" value="BLR6576 PROTEIN"/>
    <property type="match status" value="1"/>
</dbReference>
<dbReference type="EMBL" id="JACHMM010000001">
    <property type="protein sequence ID" value="MBB5789292.1"/>
    <property type="molecule type" value="Genomic_DNA"/>
</dbReference>
<accession>A0A7W9GST7</accession>
<proteinExistence type="predicted"/>
<name>A0A7W9GST7_9ACTN</name>
<dbReference type="InterPro" id="IPR000073">
    <property type="entry name" value="AB_hydrolase_1"/>
</dbReference>
<organism evidence="2 3">
    <name type="scientific">Jiangella mangrovi</name>
    <dbReference type="NCBI Taxonomy" id="1524084"/>
    <lineage>
        <taxon>Bacteria</taxon>
        <taxon>Bacillati</taxon>
        <taxon>Actinomycetota</taxon>
        <taxon>Actinomycetes</taxon>
        <taxon>Jiangellales</taxon>
        <taxon>Jiangellaceae</taxon>
        <taxon>Jiangella</taxon>
    </lineage>
</organism>
<comment type="caution">
    <text evidence="2">The sequence shown here is derived from an EMBL/GenBank/DDBJ whole genome shotgun (WGS) entry which is preliminary data.</text>
</comment>
<dbReference type="AlphaFoldDB" id="A0A7W9GST7"/>
<evidence type="ECO:0000259" key="1">
    <source>
        <dbReference type="Pfam" id="PF00561"/>
    </source>
</evidence>
<dbReference type="SUPFAM" id="SSF53474">
    <property type="entry name" value="alpha/beta-Hydrolases"/>
    <property type="match status" value="1"/>
</dbReference>